<dbReference type="Gene3D" id="3.50.30.50">
    <property type="entry name" value="Putative cyclase"/>
    <property type="match status" value="1"/>
</dbReference>
<gene>
    <name evidence="1" type="ORF">EV644_12234</name>
</gene>
<dbReference type="PROSITE" id="PS51318">
    <property type="entry name" value="TAT"/>
    <property type="match status" value="1"/>
</dbReference>
<proteinExistence type="predicted"/>
<dbReference type="PANTHER" id="PTHR34861:SF10">
    <property type="entry name" value="CYCLASE"/>
    <property type="match status" value="1"/>
</dbReference>
<dbReference type="Pfam" id="PF04199">
    <property type="entry name" value="Cyclase"/>
    <property type="match status" value="1"/>
</dbReference>
<keyword evidence="2" id="KW-1185">Reference proteome</keyword>
<evidence type="ECO:0000313" key="2">
    <source>
        <dbReference type="Proteomes" id="UP000295818"/>
    </source>
</evidence>
<dbReference type="EMBL" id="SLWM01000022">
    <property type="protein sequence ID" value="TCO13559.1"/>
    <property type="molecule type" value="Genomic_DNA"/>
</dbReference>
<reference evidence="1 2" key="1">
    <citation type="journal article" date="2015" name="Stand. Genomic Sci.">
        <title>Genomic Encyclopedia of Bacterial and Archaeal Type Strains, Phase III: the genomes of soil and plant-associated and newly described type strains.</title>
        <authorList>
            <person name="Whitman W.B."/>
            <person name="Woyke T."/>
            <person name="Klenk H.P."/>
            <person name="Zhou Y."/>
            <person name="Lilburn T.G."/>
            <person name="Beck B.J."/>
            <person name="De Vos P."/>
            <person name="Vandamme P."/>
            <person name="Eisen J.A."/>
            <person name="Garrity G."/>
            <person name="Hugenholtz P."/>
            <person name="Kyrpides N.C."/>
        </authorList>
    </citation>
    <scope>NUCLEOTIDE SEQUENCE [LARGE SCALE GENOMIC DNA]</scope>
    <source>
        <strain evidence="1 2">VKM Ac-2538</strain>
    </source>
</reference>
<accession>A0ABY2BD94</accession>
<dbReference type="InterPro" id="IPR007325">
    <property type="entry name" value="KFase/CYL"/>
</dbReference>
<sequence>MNPDLLRDYMTKHDVSRRGVLGLAATAGIIAAGTAGGLSASDAAKAVPGSAAGPADDVPFDYADPANLQDWAPGPYGADDQRGTLNEVTPEKTARILRQTLDPKHPVTTYNLGALMWSGFPALQPYPPKRIHELRLVLGGYEPPENFRAEGGYVAFTEPIGANKLSVHEERFTAEQPPGYPAPLSTTFQLGSQLDGLNHVGAAGLFYNGLRGRDIARGHGTTRLGSENIGPIVTRGVLLDVLGVKVATRQSSDLGSPASNGAPVLRPNYRITVNDIKQAMDFGRIDRIEPGDAVLLRTGWNQLLARRDAGDLARWGGSGGVPGIYLREARYLAKFRPAIIGSDTWTLEVFGNPVNEDGTIIPVHQELLMRHGIRIGESYALDELARDRVYEFAFIVTPQFVEGATAGNTPPAALGQPKHG</sequence>
<dbReference type="InterPro" id="IPR006311">
    <property type="entry name" value="TAT_signal"/>
</dbReference>
<evidence type="ECO:0000313" key="1">
    <source>
        <dbReference type="EMBL" id="TCO13559.1"/>
    </source>
</evidence>
<dbReference type="SUPFAM" id="SSF102198">
    <property type="entry name" value="Putative cyclase"/>
    <property type="match status" value="1"/>
</dbReference>
<dbReference type="InterPro" id="IPR037175">
    <property type="entry name" value="KFase_sf"/>
</dbReference>
<dbReference type="PANTHER" id="PTHR34861">
    <property type="match status" value="1"/>
</dbReference>
<protein>
    <submittedName>
        <fullName evidence="1">Cyclase</fullName>
    </submittedName>
</protein>
<comment type="caution">
    <text evidence="1">The sequence shown here is derived from an EMBL/GenBank/DDBJ whole genome shotgun (WGS) entry which is preliminary data.</text>
</comment>
<name>A0ABY2BD94_9ACTN</name>
<organism evidence="1 2">
    <name type="scientific">Kribbella orskensis</name>
    <dbReference type="NCBI Taxonomy" id="2512216"/>
    <lineage>
        <taxon>Bacteria</taxon>
        <taxon>Bacillati</taxon>
        <taxon>Actinomycetota</taxon>
        <taxon>Actinomycetes</taxon>
        <taxon>Propionibacteriales</taxon>
        <taxon>Kribbellaceae</taxon>
        <taxon>Kribbella</taxon>
    </lineage>
</organism>
<dbReference type="Proteomes" id="UP000295818">
    <property type="component" value="Unassembled WGS sequence"/>
</dbReference>